<dbReference type="InterPro" id="IPR006311">
    <property type="entry name" value="TAT_signal"/>
</dbReference>
<feature type="chain" id="PRO_5030885886" evidence="4">
    <location>
        <begin position="29"/>
        <end position="426"/>
    </location>
</feature>
<dbReference type="Pfam" id="PF03403">
    <property type="entry name" value="PAF-AH_p_II"/>
    <property type="match status" value="1"/>
</dbReference>
<proteinExistence type="predicted"/>
<dbReference type="GO" id="GO:0003847">
    <property type="term" value="F:1-alkyl-2-acetylglycerophosphocholine esterase activity"/>
    <property type="evidence" value="ECO:0007669"/>
    <property type="project" value="TreeGrafter"/>
</dbReference>
<protein>
    <submittedName>
        <fullName evidence="5">Dienelactone hydrolase</fullName>
    </submittedName>
</protein>
<sequence length="426" mass="45368">MVLSRRTFLSASLLAGGVAIVPAPASYAAPRARLTLPAPTGRFPVGTVDLHLVDHDRANPWAPAPARRELMVSLWYPAAGVARFPRAPHMRPGAAAHFGSASGAGSTLYGVPAGAVDFAATRTSGHVGAPVARHRRPFPVVLYSAGAGDPRTWGTAAVQDLASRGYVVVTVDHTYDASEVQFPDGRVVTGVLNQLFQEAQQPDDFQRLASLIFDTRVADTRFVLDQLVAVNCGSHPGARGLTGALDLSRTGMVGVSAGGLTALRVMDEDPRVKVAVDMGGSIESPIVPDVLQLWPVARHGLARPFMLVGDPGTDHHRTPSWRMLWENSTGWRVDLHLTGASGEDSYKDAVPLVPQIARQLGLPASYVSKIIGSIDPVRATDTQRRLVAAFFDKWLRGRGGHELDGPSPRFPDVTFVGVGAASPHPR</sequence>
<dbReference type="Gene3D" id="3.40.50.1820">
    <property type="entry name" value="alpha/beta hydrolase"/>
    <property type="match status" value="1"/>
</dbReference>
<dbReference type="RefSeq" id="WP_203722203.1">
    <property type="nucleotide sequence ID" value="NZ_BOMC01000033.1"/>
</dbReference>
<evidence type="ECO:0000256" key="1">
    <source>
        <dbReference type="ARBA" id="ARBA00022801"/>
    </source>
</evidence>
<name>A0A7W7D254_9ACTN</name>
<dbReference type="PROSITE" id="PS51318">
    <property type="entry name" value="TAT"/>
    <property type="match status" value="1"/>
</dbReference>
<evidence type="ECO:0000313" key="6">
    <source>
        <dbReference type="Proteomes" id="UP000542742"/>
    </source>
</evidence>
<dbReference type="AlphaFoldDB" id="A0A7W7D254"/>
<keyword evidence="1 5" id="KW-0378">Hydrolase</keyword>
<feature type="signal peptide" evidence="4">
    <location>
        <begin position="1"/>
        <end position="28"/>
    </location>
</feature>
<reference evidence="5 6" key="1">
    <citation type="submission" date="2020-08" db="EMBL/GenBank/DDBJ databases">
        <title>Sequencing the genomes of 1000 actinobacteria strains.</title>
        <authorList>
            <person name="Klenk H.-P."/>
        </authorList>
    </citation>
    <scope>NUCLEOTIDE SEQUENCE [LARGE SCALE GENOMIC DNA]</scope>
    <source>
        <strain evidence="5 6">DSM 45518</strain>
    </source>
</reference>
<dbReference type="SUPFAM" id="SSF53474">
    <property type="entry name" value="alpha/beta-Hydrolases"/>
    <property type="match status" value="1"/>
</dbReference>
<organism evidence="5 6">
    <name type="scientific">Paractinoplanes abujensis</name>
    <dbReference type="NCBI Taxonomy" id="882441"/>
    <lineage>
        <taxon>Bacteria</taxon>
        <taxon>Bacillati</taxon>
        <taxon>Actinomycetota</taxon>
        <taxon>Actinomycetes</taxon>
        <taxon>Micromonosporales</taxon>
        <taxon>Micromonosporaceae</taxon>
        <taxon>Paractinoplanes</taxon>
    </lineage>
</organism>
<keyword evidence="6" id="KW-1185">Reference proteome</keyword>
<dbReference type="InterPro" id="IPR029058">
    <property type="entry name" value="AB_hydrolase_fold"/>
</dbReference>
<gene>
    <name evidence="5" type="ORF">BKA14_007771</name>
</gene>
<keyword evidence="3" id="KW-0443">Lipid metabolism</keyword>
<keyword evidence="2" id="KW-0442">Lipid degradation</keyword>
<dbReference type="GO" id="GO:0016042">
    <property type="term" value="P:lipid catabolic process"/>
    <property type="evidence" value="ECO:0007669"/>
    <property type="project" value="UniProtKB-KW"/>
</dbReference>
<evidence type="ECO:0000256" key="2">
    <source>
        <dbReference type="ARBA" id="ARBA00022963"/>
    </source>
</evidence>
<dbReference type="PANTHER" id="PTHR10272:SF0">
    <property type="entry name" value="PLATELET-ACTIVATING FACTOR ACETYLHYDROLASE"/>
    <property type="match status" value="1"/>
</dbReference>
<keyword evidence="4" id="KW-0732">Signal</keyword>
<dbReference type="EMBL" id="JACHMF010000001">
    <property type="protein sequence ID" value="MBB4697623.1"/>
    <property type="molecule type" value="Genomic_DNA"/>
</dbReference>
<dbReference type="PANTHER" id="PTHR10272">
    <property type="entry name" value="PLATELET-ACTIVATING FACTOR ACETYLHYDROLASE"/>
    <property type="match status" value="1"/>
</dbReference>
<comment type="caution">
    <text evidence="5">The sequence shown here is derived from an EMBL/GenBank/DDBJ whole genome shotgun (WGS) entry which is preliminary data.</text>
</comment>
<dbReference type="Proteomes" id="UP000542742">
    <property type="component" value="Unassembled WGS sequence"/>
</dbReference>
<evidence type="ECO:0000256" key="3">
    <source>
        <dbReference type="ARBA" id="ARBA00023098"/>
    </source>
</evidence>
<evidence type="ECO:0000313" key="5">
    <source>
        <dbReference type="EMBL" id="MBB4697623.1"/>
    </source>
</evidence>
<evidence type="ECO:0000256" key="4">
    <source>
        <dbReference type="SAM" id="SignalP"/>
    </source>
</evidence>
<accession>A0A7W7D254</accession>